<feature type="region of interest" description="Disordered" evidence="1">
    <location>
        <begin position="353"/>
        <end position="376"/>
    </location>
</feature>
<organism evidence="3 4">
    <name type="scientific">Planobispora rosea</name>
    <dbReference type="NCBI Taxonomy" id="35762"/>
    <lineage>
        <taxon>Bacteria</taxon>
        <taxon>Bacillati</taxon>
        <taxon>Actinomycetota</taxon>
        <taxon>Actinomycetes</taxon>
        <taxon>Streptosporangiales</taxon>
        <taxon>Streptosporangiaceae</taxon>
        <taxon>Planobispora</taxon>
    </lineage>
</organism>
<dbReference type="InterPro" id="IPR006827">
    <property type="entry name" value="Lant_deHydtase_N"/>
</dbReference>
<dbReference type="EMBL" id="BOOI01000040">
    <property type="protein sequence ID" value="GIH86029.1"/>
    <property type="molecule type" value="Genomic_DNA"/>
</dbReference>
<gene>
    <name evidence="3" type="ORF">Pro02_44370</name>
</gene>
<evidence type="ECO:0000313" key="4">
    <source>
        <dbReference type="Proteomes" id="UP000655044"/>
    </source>
</evidence>
<name>A0A8J3WDK2_PLARO</name>
<keyword evidence="4" id="KW-1185">Reference proteome</keyword>
<dbReference type="Pfam" id="PF04738">
    <property type="entry name" value="Lant_dehydr_N"/>
    <property type="match status" value="1"/>
</dbReference>
<feature type="domain" description="Lantibiotic dehydratase N-terminal" evidence="2">
    <location>
        <begin position="137"/>
        <end position="428"/>
    </location>
</feature>
<protein>
    <recommendedName>
        <fullName evidence="2">Lantibiotic dehydratase N-terminal domain-containing protein</fullName>
    </recommendedName>
</protein>
<evidence type="ECO:0000313" key="3">
    <source>
        <dbReference type="EMBL" id="GIH86029.1"/>
    </source>
</evidence>
<comment type="caution">
    <text evidence="3">The sequence shown here is derived from an EMBL/GenBank/DDBJ whole genome shotgun (WGS) entry which is preliminary data.</text>
</comment>
<evidence type="ECO:0000259" key="2">
    <source>
        <dbReference type="Pfam" id="PF04738"/>
    </source>
</evidence>
<dbReference type="AlphaFoldDB" id="A0A8J3WDK2"/>
<reference evidence="3" key="1">
    <citation type="submission" date="2021-01" db="EMBL/GenBank/DDBJ databases">
        <title>Whole genome shotgun sequence of Planobispora rosea NBRC 15558.</title>
        <authorList>
            <person name="Komaki H."/>
            <person name="Tamura T."/>
        </authorList>
    </citation>
    <scope>NUCLEOTIDE SEQUENCE</scope>
    <source>
        <strain evidence="3">NBRC 15558</strain>
    </source>
</reference>
<proteinExistence type="predicted"/>
<feature type="region of interest" description="Disordered" evidence="1">
    <location>
        <begin position="568"/>
        <end position="589"/>
    </location>
</feature>
<dbReference type="Proteomes" id="UP000655044">
    <property type="component" value="Unassembled WGS sequence"/>
</dbReference>
<sequence>MRVEKGHEIVVRVAGVPAAVLGGLRLPHSAALVTHLIAEDHRLTAEAAVLSDDLFELIGDAGPARAALVGLRRALAPGRRRPSARLIERCPLPEPLAGRITAWARARAEWDGRRRELDDLLTKERADVLGHVRAACADPAFRRGLFLSGAELSGTLDRWLADPDRPPRPGKVLRLVKYLARASAKTSPFGSFMVSALTGWSDDGMGAPESVEVTEPSGAFLDAVRDALLADPRLADRVPLRPNPSLTEAGDALMFVSGQTGERIATVGRVPAVELCLRHAESRPTAPRLAGLLTEAGADPGEAARFVSRMVTAQLLVPCPPVTDDDHDPFGAWARWADLPELRELSAALRPVRLGRHGRSGPSGPSGPDAHRRRRERTAAALTAVAERLGIDPPAEPAHEVEVGVGRPAPPALPDDVLADLDAVRRWLSVFDWKIPVRVSVGAYCREHFGPGSRTPFLLVCRQATAALPHLFGPAAMPWFSDLTGSPRLRELDRLRERARGLARSGALDRREVLDDTADWPAWLTSPASVGFYLQLLPGEPGKVVLNAVHAGHGRASGRLHHLLGRAGAAPERPARPGPPLAEIGGRFGSALNTRTPSTLLEIDHPGAASGRDPGHRIRLGELMVVHDPETDLAFLHSERFGRIEPVHLGMMGELALPAVAGFLERAFAPTYLFHPSVPPLISLRDLAGTAATRRFPRVSVGGVIVQRARWTVPADRVPARSGPDADHSGSDGDHLLALARWRHAEGIPERCFVRGWSPGAAFGKARKPLYVDFASWHLTTLFEREARSNAAVVIDEALPDPLAEGAPAHVTEYHIEIDTGGTADA</sequence>
<dbReference type="RefSeq" id="WP_189242796.1">
    <property type="nucleotide sequence ID" value="NZ_BMQP01000022.1"/>
</dbReference>
<evidence type="ECO:0000256" key="1">
    <source>
        <dbReference type="SAM" id="MobiDB-lite"/>
    </source>
</evidence>
<accession>A0A8J3WDK2</accession>